<dbReference type="GO" id="GO:0097589">
    <property type="term" value="C:archaeal-type flagellum"/>
    <property type="evidence" value="ECO:0007669"/>
    <property type="project" value="UniProtKB-SubCell"/>
</dbReference>
<feature type="region of interest" description="Disordered" evidence="3">
    <location>
        <begin position="8"/>
        <end position="53"/>
    </location>
</feature>
<gene>
    <name evidence="5" type="ORF">B1756_03810</name>
</gene>
<dbReference type="InterPro" id="IPR006752">
    <property type="entry name" value="Arch_fla_DE"/>
</dbReference>
<name>A0A2Z2HSA9_9EURY</name>
<feature type="compositionally biased region" description="Acidic residues" evidence="3">
    <location>
        <begin position="419"/>
        <end position="428"/>
    </location>
</feature>
<keyword evidence="2" id="KW-0974">Archaeal flagellum</keyword>
<dbReference type="KEGG" id="naj:B1756_03810"/>
<dbReference type="Pfam" id="PF05377">
    <property type="entry name" value="FlaC_arch"/>
    <property type="match status" value="1"/>
</dbReference>
<dbReference type="Pfam" id="PF04659">
    <property type="entry name" value="Arch_fla_DE"/>
    <property type="match status" value="1"/>
</dbReference>
<dbReference type="Proteomes" id="UP000250088">
    <property type="component" value="Chromosome"/>
</dbReference>
<feature type="compositionally biased region" description="Acidic residues" evidence="3">
    <location>
        <begin position="143"/>
        <end position="226"/>
    </location>
</feature>
<evidence type="ECO:0000256" key="3">
    <source>
        <dbReference type="SAM" id="MobiDB-lite"/>
    </source>
</evidence>
<dbReference type="InterPro" id="IPR052494">
    <property type="entry name" value="Flagella_assembly_related"/>
</dbReference>
<evidence type="ECO:0000256" key="2">
    <source>
        <dbReference type="ARBA" id="ARBA00022440"/>
    </source>
</evidence>
<dbReference type="OrthoDB" id="121879at2157"/>
<dbReference type="GO" id="GO:0097588">
    <property type="term" value="P:archaeal or bacterial-type flagellum-dependent cell motility"/>
    <property type="evidence" value="ECO:0007669"/>
    <property type="project" value="InterPro"/>
</dbReference>
<sequence>MTLLLALFSDLGGDPDESDDDSGEDDLLGGADDGLMGDDLFGDDDTSSSDEDELNYQLDEIEKEVDSLSGRIETVRGENEQISDSIQTVERNVDKLVDLYEIVTHGINPFVGDQEIGDAFETATGQAGLIGNDPDDAIDEEIASAEAEDFLDDDMPFEDDDTDDFGTDFEDDPDTGADADAPLEDDEFADGDVIDDEPDFAEEDALEPDDGDGADHEDEVVDDEDDLTRFLPDEDEESDAVETDSFDGSVDDSFDEGESVDDASMDRATVHTGSDHGGVETTPYLGTHPSGYAAEITTLEWLEFLVETAGVEGAAQTVAYYRSVGWISEAVETYLHRLLAGFGDEGTLPPTDPDPQSILRTDDHKRSLQYISQIATPEKQARLVNATGGEVVEESPEVSQAAGVHGVESDEAVTGGEALEFDDPEQGDQSEKSAEPDPFVGDDSSVVAEDDPTSIEEGDSVSIDEMKPDPLADQDSTIVGDQPQTHGTGGQEPVDGRIDDADDIGSE</sequence>
<dbReference type="PANTHER" id="PTHR40698">
    <property type="entry name" value="FLAGELLA-RELATED PROTEIN E-RELATED-RELATED"/>
    <property type="match status" value="1"/>
</dbReference>
<feature type="domain" description="Archaeal flagella protein FlaD/E" evidence="4">
    <location>
        <begin position="281"/>
        <end position="375"/>
    </location>
</feature>
<evidence type="ECO:0000259" key="4">
    <source>
        <dbReference type="Pfam" id="PF04659"/>
    </source>
</evidence>
<evidence type="ECO:0000313" key="6">
    <source>
        <dbReference type="Proteomes" id="UP000250088"/>
    </source>
</evidence>
<evidence type="ECO:0000256" key="1">
    <source>
        <dbReference type="ARBA" id="ARBA00004618"/>
    </source>
</evidence>
<reference evidence="6" key="1">
    <citation type="submission" date="2017-02" db="EMBL/GenBank/DDBJ databases">
        <title>Natronthermophilus aegyptiacus gen. nov.,sp. nov., an aerobic, extremely halophilic alkalithermophilic archaeon isolated from the athalassohaline Wadi An Natrun, Egypt.</title>
        <authorList>
            <person name="Zhao B."/>
        </authorList>
    </citation>
    <scope>NUCLEOTIDE SEQUENCE [LARGE SCALE GENOMIC DNA]</scope>
    <source>
        <strain evidence="6">JW/NM-HA 15</strain>
    </source>
</reference>
<dbReference type="InterPro" id="IPR009205">
    <property type="entry name" value="FlaC_arc"/>
</dbReference>
<feature type="compositionally biased region" description="Acidic residues" evidence="3">
    <location>
        <begin position="448"/>
        <end position="459"/>
    </location>
</feature>
<feature type="compositionally biased region" description="Acidic residues" evidence="3">
    <location>
        <begin position="13"/>
        <end position="27"/>
    </location>
</feature>
<feature type="region of interest" description="Disordered" evidence="3">
    <location>
        <begin position="387"/>
        <end position="507"/>
    </location>
</feature>
<organism evidence="5 6">
    <name type="scientific">Natrarchaeobaculum aegyptiacum</name>
    <dbReference type="NCBI Taxonomy" id="745377"/>
    <lineage>
        <taxon>Archaea</taxon>
        <taxon>Methanobacteriati</taxon>
        <taxon>Methanobacteriota</taxon>
        <taxon>Stenosarchaea group</taxon>
        <taxon>Halobacteria</taxon>
        <taxon>Halobacteriales</taxon>
        <taxon>Natrialbaceae</taxon>
        <taxon>Natrarchaeobaculum</taxon>
    </lineage>
</organism>
<comment type="subcellular location">
    <subcellularLocation>
        <location evidence="1">Archaeal flagellum</location>
    </subcellularLocation>
</comment>
<dbReference type="GeneID" id="32893175"/>
<feature type="region of interest" description="Disordered" evidence="3">
    <location>
        <begin position="143"/>
        <end position="262"/>
    </location>
</feature>
<keyword evidence="6" id="KW-1185">Reference proteome</keyword>
<feature type="compositionally biased region" description="Polar residues" evidence="3">
    <location>
        <begin position="474"/>
        <end position="486"/>
    </location>
</feature>
<protein>
    <recommendedName>
        <fullName evidence="4">Archaeal flagella protein FlaD/E domain-containing protein</fullName>
    </recommendedName>
</protein>
<feature type="compositionally biased region" description="Acidic residues" evidence="3">
    <location>
        <begin position="40"/>
        <end position="53"/>
    </location>
</feature>
<dbReference type="RefSeq" id="WP_086887351.1">
    <property type="nucleotide sequence ID" value="NZ_CP019893.1"/>
</dbReference>
<feature type="compositionally biased region" description="Acidic residues" evidence="3">
    <location>
        <begin position="233"/>
        <end position="262"/>
    </location>
</feature>
<evidence type="ECO:0000313" key="5">
    <source>
        <dbReference type="EMBL" id="ARS88965.1"/>
    </source>
</evidence>
<proteinExistence type="predicted"/>
<dbReference type="EMBL" id="CP019893">
    <property type="protein sequence ID" value="ARS88965.1"/>
    <property type="molecule type" value="Genomic_DNA"/>
</dbReference>
<dbReference type="AlphaFoldDB" id="A0A2Z2HSA9"/>
<feature type="compositionally biased region" description="Low complexity" evidence="3">
    <location>
        <begin position="28"/>
        <end position="39"/>
    </location>
</feature>
<accession>A0A2Z2HSA9</accession>
<dbReference type="PANTHER" id="PTHR40698:SF1">
    <property type="entry name" value="FLAGELLA-RELATED PROTEIN D-RELATED"/>
    <property type="match status" value="1"/>
</dbReference>